<evidence type="ECO:0000313" key="2">
    <source>
        <dbReference type="Proteomes" id="UP000054653"/>
    </source>
</evidence>
<dbReference type="SUPFAM" id="SSF56672">
    <property type="entry name" value="DNA/RNA polymerases"/>
    <property type="match status" value="1"/>
</dbReference>
<dbReference type="OrthoDB" id="5846951at2759"/>
<dbReference type="EMBL" id="JYDI01000114">
    <property type="protein sequence ID" value="KRY51941.1"/>
    <property type="molecule type" value="Genomic_DNA"/>
</dbReference>
<dbReference type="PANTHER" id="PTHR24559">
    <property type="entry name" value="TRANSPOSON TY3-I GAG-POL POLYPROTEIN"/>
    <property type="match status" value="1"/>
</dbReference>
<comment type="caution">
    <text evidence="1">The sequence shown here is derived from an EMBL/GenBank/DDBJ whole genome shotgun (WGS) entry which is preliminary data.</text>
</comment>
<protein>
    <submittedName>
        <fullName evidence="1">Retrovirus-related Pol polyprotein from transposon 17.6</fullName>
    </submittedName>
</protein>
<dbReference type="STRING" id="45882.A0A0V1CRK1"/>
<dbReference type="Proteomes" id="UP000054653">
    <property type="component" value="Unassembled WGS sequence"/>
</dbReference>
<dbReference type="InterPro" id="IPR053134">
    <property type="entry name" value="RNA-dir_DNA_polymerase"/>
</dbReference>
<gene>
    <name evidence="1" type="primary">pol</name>
    <name evidence="1" type="ORF">T03_17326</name>
</gene>
<reference evidence="1 2" key="1">
    <citation type="submission" date="2015-01" db="EMBL/GenBank/DDBJ databases">
        <title>Evolution of Trichinella species and genotypes.</title>
        <authorList>
            <person name="Korhonen P.K."/>
            <person name="Edoardo P."/>
            <person name="Giuseppe L.R."/>
            <person name="Gasser R.B."/>
        </authorList>
    </citation>
    <scope>NUCLEOTIDE SEQUENCE [LARGE SCALE GENOMIC DNA]</scope>
    <source>
        <strain evidence="1">ISS120</strain>
    </source>
</reference>
<accession>A0A0V1CRK1</accession>
<dbReference type="AlphaFoldDB" id="A0A0V1CRK1"/>
<organism evidence="1 2">
    <name type="scientific">Trichinella britovi</name>
    <name type="common">Parasitic roundworm</name>
    <dbReference type="NCBI Taxonomy" id="45882"/>
    <lineage>
        <taxon>Eukaryota</taxon>
        <taxon>Metazoa</taxon>
        <taxon>Ecdysozoa</taxon>
        <taxon>Nematoda</taxon>
        <taxon>Enoplea</taxon>
        <taxon>Dorylaimia</taxon>
        <taxon>Trichinellida</taxon>
        <taxon>Trichinellidae</taxon>
        <taxon>Trichinella</taxon>
    </lineage>
</organism>
<proteinExistence type="predicted"/>
<dbReference type="Gene3D" id="3.10.10.10">
    <property type="entry name" value="HIV Type 1 Reverse Transcriptase, subunit A, domain 1"/>
    <property type="match status" value="1"/>
</dbReference>
<sequence length="171" mass="18892">MDSLLTDVNLGTDFMTKYGIRIDLGGRKIFGPSLGEIHILADNPAQSCGVGNESGIEDSDHDDEAHVCAIPNLSRHSQHLDLPGCVETYQNIVSSSFEAPPEAFRANIEKQLQEMLKQGIIEPRNCSWMAPAMYTLKKSGEMRIFVDYRELNKKTQKDTYPLPLPGGGVTP</sequence>
<keyword evidence="2" id="KW-1185">Reference proteome</keyword>
<dbReference type="InterPro" id="IPR043502">
    <property type="entry name" value="DNA/RNA_pol_sf"/>
</dbReference>
<name>A0A0V1CRK1_TRIBR</name>
<evidence type="ECO:0000313" key="1">
    <source>
        <dbReference type="EMBL" id="KRY51941.1"/>
    </source>
</evidence>